<feature type="non-terminal residue" evidence="2">
    <location>
        <position position="81"/>
    </location>
</feature>
<dbReference type="AlphaFoldDB" id="A0A0C3DUQ3"/>
<dbReference type="Proteomes" id="UP000054321">
    <property type="component" value="Unassembled WGS sequence"/>
</dbReference>
<organism evidence="2 3">
    <name type="scientific">Oidiodendron maius (strain Zn)</name>
    <dbReference type="NCBI Taxonomy" id="913774"/>
    <lineage>
        <taxon>Eukaryota</taxon>
        <taxon>Fungi</taxon>
        <taxon>Dikarya</taxon>
        <taxon>Ascomycota</taxon>
        <taxon>Pezizomycotina</taxon>
        <taxon>Leotiomycetes</taxon>
        <taxon>Leotiomycetes incertae sedis</taxon>
        <taxon>Myxotrichaceae</taxon>
        <taxon>Oidiodendron</taxon>
    </lineage>
</organism>
<feature type="compositionally biased region" description="Polar residues" evidence="1">
    <location>
        <begin position="1"/>
        <end position="11"/>
    </location>
</feature>
<dbReference type="OrthoDB" id="5422107at2759"/>
<gene>
    <name evidence="2" type="ORF">OIDMADRAFT_97080</name>
</gene>
<proteinExistence type="predicted"/>
<protein>
    <submittedName>
        <fullName evidence="2">Uncharacterized protein</fullName>
    </submittedName>
</protein>
<evidence type="ECO:0000256" key="1">
    <source>
        <dbReference type="SAM" id="MobiDB-lite"/>
    </source>
</evidence>
<dbReference type="InParanoid" id="A0A0C3DUQ3"/>
<dbReference type="HOGENOM" id="CLU_152094_0_0_1"/>
<feature type="compositionally biased region" description="Basic residues" evidence="1">
    <location>
        <begin position="12"/>
        <end position="24"/>
    </location>
</feature>
<reference evidence="3" key="2">
    <citation type="submission" date="2015-01" db="EMBL/GenBank/DDBJ databases">
        <title>Evolutionary Origins and Diversification of the Mycorrhizal Mutualists.</title>
        <authorList>
            <consortium name="DOE Joint Genome Institute"/>
            <consortium name="Mycorrhizal Genomics Consortium"/>
            <person name="Kohler A."/>
            <person name="Kuo A."/>
            <person name="Nagy L.G."/>
            <person name="Floudas D."/>
            <person name="Copeland A."/>
            <person name="Barry K.W."/>
            <person name="Cichocki N."/>
            <person name="Veneault-Fourrey C."/>
            <person name="LaButti K."/>
            <person name="Lindquist E.A."/>
            <person name="Lipzen A."/>
            <person name="Lundell T."/>
            <person name="Morin E."/>
            <person name="Murat C."/>
            <person name="Riley R."/>
            <person name="Ohm R."/>
            <person name="Sun H."/>
            <person name="Tunlid A."/>
            <person name="Henrissat B."/>
            <person name="Grigoriev I.V."/>
            <person name="Hibbett D.S."/>
            <person name="Martin F."/>
        </authorList>
    </citation>
    <scope>NUCLEOTIDE SEQUENCE [LARGE SCALE GENOMIC DNA]</scope>
    <source>
        <strain evidence="3">Zn</strain>
    </source>
</reference>
<evidence type="ECO:0000313" key="3">
    <source>
        <dbReference type="Proteomes" id="UP000054321"/>
    </source>
</evidence>
<accession>A0A0C3DUQ3</accession>
<name>A0A0C3DUQ3_OIDMZ</name>
<keyword evidence="3" id="KW-1185">Reference proteome</keyword>
<reference evidence="2 3" key="1">
    <citation type="submission" date="2014-04" db="EMBL/GenBank/DDBJ databases">
        <authorList>
            <consortium name="DOE Joint Genome Institute"/>
            <person name="Kuo A."/>
            <person name="Martino E."/>
            <person name="Perotto S."/>
            <person name="Kohler A."/>
            <person name="Nagy L.G."/>
            <person name="Floudas D."/>
            <person name="Copeland A."/>
            <person name="Barry K.W."/>
            <person name="Cichocki N."/>
            <person name="Veneault-Fourrey C."/>
            <person name="LaButti K."/>
            <person name="Lindquist E.A."/>
            <person name="Lipzen A."/>
            <person name="Lundell T."/>
            <person name="Morin E."/>
            <person name="Murat C."/>
            <person name="Sun H."/>
            <person name="Tunlid A."/>
            <person name="Henrissat B."/>
            <person name="Grigoriev I.V."/>
            <person name="Hibbett D.S."/>
            <person name="Martin F."/>
            <person name="Nordberg H.P."/>
            <person name="Cantor M.N."/>
            <person name="Hua S.X."/>
        </authorList>
    </citation>
    <scope>NUCLEOTIDE SEQUENCE [LARGE SCALE GENOMIC DNA]</scope>
    <source>
        <strain evidence="2 3">Zn</strain>
    </source>
</reference>
<feature type="region of interest" description="Disordered" evidence="1">
    <location>
        <begin position="1"/>
        <end position="81"/>
    </location>
</feature>
<evidence type="ECO:0000313" key="2">
    <source>
        <dbReference type="EMBL" id="KIN05823.1"/>
    </source>
</evidence>
<sequence length="81" mass="8957">MPSRGNPNVPSKQRRIASRRKVQRKNAINKVTKNPRGKANSSVLHPTSGPLAPISKKKAKKLERAQNHARARAIEKAMELG</sequence>
<dbReference type="EMBL" id="KN832871">
    <property type="protein sequence ID" value="KIN05823.1"/>
    <property type="molecule type" value="Genomic_DNA"/>
</dbReference>
<feature type="compositionally biased region" description="Basic and acidic residues" evidence="1">
    <location>
        <begin position="62"/>
        <end position="81"/>
    </location>
</feature>